<organism evidence="1 2">
    <name type="scientific">Hymenobacter negativus</name>
    <dbReference type="NCBI Taxonomy" id="2795026"/>
    <lineage>
        <taxon>Bacteria</taxon>
        <taxon>Pseudomonadati</taxon>
        <taxon>Bacteroidota</taxon>
        <taxon>Cytophagia</taxon>
        <taxon>Cytophagales</taxon>
        <taxon>Hymenobacteraceae</taxon>
        <taxon>Hymenobacter</taxon>
    </lineage>
</organism>
<gene>
    <name evidence="1" type="ORF">J4E00_21505</name>
</gene>
<dbReference type="RefSeq" id="WP_208177349.1">
    <property type="nucleotide sequence ID" value="NZ_JAGETZ010000012.1"/>
</dbReference>
<evidence type="ECO:0000313" key="1">
    <source>
        <dbReference type="EMBL" id="MBO2011656.1"/>
    </source>
</evidence>
<accession>A0ABS3QK77</accession>
<sequence length="256" mass="29153">MLLATILYGFGRRQAKALKERKQQLAQDEMTLPSQSQRLMQLADTLSRVQRDTLFRHHNLSDLFQTYGQNGFFGPHEQRLEVVFTQVSQDGVVPGTYHLAGLMRVAGVISSLSGTIELRQVRNFFESADGIYIATGLFHFQQHTSSTKQLAHLDGLVAIDFAVKHDKSSLFAVEGAIRSRSRHFAFEGKWTDARTSKRQRVLWADEFAPVANAVLGDFDIGGRMATVNPKYRKYGWTEYFQNDEWWGKPLKPRLSL</sequence>
<evidence type="ECO:0000313" key="2">
    <source>
        <dbReference type="Proteomes" id="UP000664369"/>
    </source>
</evidence>
<name>A0ABS3QK77_9BACT</name>
<dbReference type="Proteomes" id="UP000664369">
    <property type="component" value="Unassembled WGS sequence"/>
</dbReference>
<keyword evidence="2" id="KW-1185">Reference proteome</keyword>
<comment type="caution">
    <text evidence="1">The sequence shown here is derived from an EMBL/GenBank/DDBJ whole genome shotgun (WGS) entry which is preliminary data.</text>
</comment>
<proteinExistence type="predicted"/>
<dbReference type="EMBL" id="JAGETZ010000012">
    <property type="protein sequence ID" value="MBO2011656.1"/>
    <property type="molecule type" value="Genomic_DNA"/>
</dbReference>
<protein>
    <submittedName>
        <fullName evidence="1">Uncharacterized protein</fullName>
    </submittedName>
</protein>
<reference evidence="1 2" key="1">
    <citation type="submission" date="2021-03" db="EMBL/GenBank/DDBJ databases">
        <authorList>
            <person name="Kim M.K."/>
        </authorList>
    </citation>
    <scope>NUCLEOTIDE SEQUENCE [LARGE SCALE GENOMIC DNA]</scope>
    <source>
        <strain evidence="1 2">BT442</strain>
    </source>
</reference>